<evidence type="ECO:0000313" key="1">
    <source>
        <dbReference type="EMBL" id="NSL55668.1"/>
    </source>
</evidence>
<dbReference type="Proteomes" id="UP000778523">
    <property type="component" value="Unassembled WGS sequence"/>
</dbReference>
<organism evidence="1 2">
    <name type="scientific">Uliginosibacterium aquaticum</name>
    <dbReference type="NCBI Taxonomy" id="2731212"/>
    <lineage>
        <taxon>Bacteria</taxon>
        <taxon>Pseudomonadati</taxon>
        <taxon>Pseudomonadota</taxon>
        <taxon>Betaproteobacteria</taxon>
        <taxon>Rhodocyclales</taxon>
        <taxon>Zoogloeaceae</taxon>
        <taxon>Uliginosibacterium</taxon>
    </lineage>
</organism>
<protein>
    <recommendedName>
        <fullName evidence="3">Flagellar protein FliS</fullName>
    </recommendedName>
</protein>
<comment type="caution">
    <text evidence="1">The sequence shown here is derived from an EMBL/GenBank/DDBJ whole genome shotgun (WGS) entry which is preliminary data.</text>
</comment>
<dbReference type="EMBL" id="JABCSC020000003">
    <property type="protein sequence ID" value="NSL55668.1"/>
    <property type="molecule type" value="Genomic_DNA"/>
</dbReference>
<name>A0ABX2IG35_9RHOO</name>
<evidence type="ECO:0008006" key="3">
    <source>
        <dbReference type="Google" id="ProtNLM"/>
    </source>
</evidence>
<accession>A0ABX2IG35</accession>
<proteinExistence type="predicted"/>
<sequence>MSELENQQADALQISSELARCLIALNVDWSNHTELRKLARGALSYKSEQIGQHLEATDFEAHARLKFYGLVALMFQTMEEGAQEGEHIHGTELWKAVARALWAEKEAAAK</sequence>
<keyword evidence="2" id="KW-1185">Reference proteome</keyword>
<dbReference type="RefSeq" id="WP_170022082.1">
    <property type="nucleotide sequence ID" value="NZ_JABCSC020000003.1"/>
</dbReference>
<reference evidence="1 2" key="1">
    <citation type="submission" date="2020-06" db="EMBL/GenBank/DDBJ databases">
        <title>Draft genome of Uliginosibacterium sp. IMCC34675.</title>
        <authorList>
            <person name="Song J."/>
        </authorList>
    </citation>
    <scope>NUCLEOTIDE SEQUENCE [LARGE SCALE GENOMIC DNA]</scope>
    <source>
        <strain evidence="1 2">IMCC34675</strain>
    </source>
</reference>
<evidence type="ECO:0000313" key="2">
    <source>
        <dbReference type="Proteomes" id="UP000778523"/>
    </source>
</evidence>
<gene>
    <name evidence="1" type="ORF">HJ583_011580</name>
</gene>